<dbReference type="SMART" id="SM00382">
    <property type="entry name" value="AAA"/>
    <property type="match status" value="3"/>
</dbReference>
<reference evidence="8 9" key="1">
    <citation type="submission" date="2018-01" db="EMBL/GenBank/DDBJ databases">
        <title>Cryobacterium sp. nov., from glaciers in China.</title>
        <authorList>
            <person name="Liu Q."/>
            <person name="Xin Y.-H."/>
        </authorList>
    </citation>
    <scope>NUCLEOTIDE SEQUENCE [LARGE SCALE GENOMIC DNA]</scope>
    <source>
        <strain evidence="8 9">TMN-42</strain>
    </source>
</reference>
<dbReference type="CDD" id="cd00060">
    <property type="entry name" value="FHA"/>
    <property type="match status" value="1"/>
</dbReference>
<dbReference type="InterPro" id="IPR027417">
    <property type="entry name" value="P-loop_NTPase"/>
</dbReference>
<evidence type="ECO:0000259" key="7">
    <source>
        <dbReference type="PROSITE" id="PS50901"/>
    </source>
</evidence>
<name>A0A2S3ZG18_9MICO</name>
<dbReference type="Pfam" id="PF01580">
    <property type="entry name" value="FtsK_SpoIIIE"/>
    <property type="match status" value="2"/>
</dbReference>
<evidence type="ECO:0000313" key="9">
    <source>
        <dbReference type="Proteomes" id="UP000237340"/>
    </source>
</evidence>
<dbReference type="InterPro" id="IPR032030">
    <property type="entry name" value="YscD_cytoplasmic_dom"/>
</dbReference>
<dbReference type="SUPFAM" id="SSF49879">
    <property type="entry name" value="SMAD/FHA domain"/>
    <property type="match status" value="1"/>
</dbReference>
<dbReference type="Proteomes" id="UP000237340">
    <property type="component" value="Unassembled WGS sequence"/>
</dbReference>
<feature type="binding site" evidence="4">
    <location>
        <begin position="720"/>
        <end position="727"/>
    </location>
    <ligand>
        <name>ATP</name>
        <dbReference type="ChEBI" id="CHEBI:30616"/>
    </ligand>
</feature>
<feature type="binding site" evidence="4">
    <location>
        <begin position="1045"/>
        <end position="1052"/>
    </location>
    <ligand>
        <name>ATP</name>
        <dbReference type="ChEBI" id="CHEBI:30616"/>
    </ligand>
</feature>
<dbReference type="PROSITE" id="PS50006">
    <property type="entry name" value="FHA_DOMAIN"/>
    <property type="match status" value="1"/>
</dbReference>
<evidence type="ECO:0000259" key="6">
    <source>
        <dbReference type="PROSITE" id="PS50006"/>
    </source>
</evidence>
<dbReference type="InterPro" id="IPR008984">
    <property type="entry name" value="SMAD_FHA_dom_sf"/>
</dbReference>
<dbReference type="InterPro" id="IPR002543">
    <property type="entry name" value="FtsK_dom"/>
</dbReference>
<dbReference type="SMART" id="SM00240">
    <property type="entry name" value="FHA"/>
    <property type="match status" value="1"/>
</dbReference>
<proteinExistence type="predicted"/>
<dbReference type="InterPro" id="IPR050206">
    <property type="entry name" value="FtsK/SpoIIIE/SftA"/>
</dbReference>
<dbReference type="InterPro" id="IPR000253">
    <property type="entry name" value="FHA_dom"/>
</dbReference>
<feature type="transmembrane region" description="Helical" evidence="5">
    <location>
        <begin position="257"/>
        <end position="274"/>
    </location>
</feature>
<feature type="domain" description="FtsK" evidence="7">
    <location>
        <begin position="1028"/>
        <end position="1217"/>
    </location>
</feature>
<evidence type="ECO:0000256" key="1">
    <source>
        <dbReference type="ARBA" id="ARBA00022553"/>
    </source>
</evidence>
<dbReference type="EMBL" id="PPXD01000011">
    <property type="protein sequence ID" value="POH65983.1"/>
    <property type="molecule type" value="Genomic_DNA"/>
</dbReference>
<comment type="caution">
    <text evidence="8">The sequence shown here is derived from an EMBL/GenBank/DDBJ whole genome shotgun (WGS) entry which is preliminary data.</text>
</comment>
<dbReference type="PROSITE" id="PS50901">
    <property type="entry name" value="FTSK"/>
    <property type="match status" value="2"/>
</dbReference>
<feature type="transmembrane region" description="Helical" evidence="5">
    <location>
        <begin position="279"/>
        <end position="297"/>
    </location>
</feature>
<keyword evidence="1" id="KW-0597">Phosphoprotein</keyword>
<dbReference type="GO" id="GO:0005524">
    <property type="term" value="F:ATP binding"/>
    <property type="evidence" value="ECO:0007669"/>
    <property type="project" value="UniProtKB-UniRule"/>
</dbReference>
<sequence>MVAPGGTTMKLRLAVKDVSGVVGDVVVTADVTATVSDIARHLSSRTVRGTPGLSADTAGAQPPGLAPDLTLRAEYPGRTQARLLNPSATIHESNLRSGCTVEVVSSLERRDGDDLFGTAAAIVRVLEGPDAGNEFTIATGVNYVGGAPDSQVPLNDPNVSRRHASITVGDTISVTDLNSANGVTVDGALCHRSLLSASSRLQLGASVLMVIPLPVPAGASAEPAAADFSRSPRVEPVYLGRTFTAPELPNPPEKQRFPTLALIAPVVMGAVLFLATRQVYTLLFIAMAPIILLGTWIDNRIQGRRKGRAENARFDAAVVDLEASLAEEREHQIDARLAESPSATAIATAMQEHSALLWTRKPEHASFLEVRLGLGAQRSRSTVALPSKHTGTVDEWHRVNAIIDECAQVDGVPVVENLARCGALGIAGSSTQAADAARAVITQLVGLHSPADLVVTAFAGGDATADWAWLKWLPHVNSPHSPLRVNGLAADFPAATALLATLEGLIAARRTAGSGAEQVRSRLTESRTATDDLAAAVDRLPARPAIIVLVTNEAPADRSRLVALSEEGADHGVFLVWLAPSVAALPVVCRTYLDVQPDGTSVGFVRVGRTVALAALETVDPAGAATAARALAPVEDIGARVLDETDLPHSVNFLDLYDGDVADDTAAVLQRWVKNDSLSSSWVPGTPREAGGIRALVGQGASEPFYLDLRTHGPHALVGGTTGSGKSEFLQTWIMGIAAEYAPDRVTFLLVDYKGGAAFAECVDLPHIVGLVTDLNPHLVRRALTSLRAELRFREHLLNSKGAKDLETLEKRSDPDAPPALILMIDEFAALASEVPEFVDGVIDVAQRGRSLGLHLVMATQRPAGVIKDSLRANTNLRVALRVADEADSHDVLGVADAAGFDPGTPGRAAAKLGPGRVFDFQTAYLGGLTPPASASVPAPDVEVADLSFGPGATWASNVARPRSAGGARDIERLARTIAGAADSRDLALPRKPWLDQLPALFDLAGLPVAGEGLLPVGMLDEPEEQRQSPFVLDLDTIGNLVILGTGGAGKTAALRTIAVAASAAAETHPVAVYGLDFAGGGLSMLESLPTVGAVIAGDDTERATRLFKDLAQLVDDRAARFALARAGSLGDYRRITAVAEPRVLVLMDGMAAFRADYEFRGAGELFDRFLKLAATGRQVGVHFVLTADRSGALPTQLLANVGQRLVLRLAGESEYSAAGVRPDVLTDAVPGRGLVDGHEVQLAVPGGTADLTAQAAWVETLAARLRAAGVDAATGVERLAVHIPLADLPAQVAGRPTLGVSDESLEPVGVPLDGLFVVTGPFGSGRTTTMTTILQSVRATRPELRPYLLVGRRSALADVTDWAELSTDADEAEALAVRLATVLEQPATPGSTDLLIVVENVGDFEGLPAEGAVARLIKAARRAGVPVIAETDTVTAASAWQIYSELKTARAGIVLQPEETDGLSLFRTPFPRVTRSDFPPGRGLLVDAGRAIQVQVAFPRPLFREIRS</sequence>
<evidence type="ECO:0000256" key="4">
    <source>
        <dbReference type="PROSITE-ProRule" id="PRU00289"/>
    </source>
</evidence>
<evidence type="ECO:0000256" key="3">
    <source>
        <dbReference type="ARBA" id="ARBA00022840"/>
    </source>
</evidence>
<dbReference type="CDD" id="cd01127">
    <property type="entry name" value="TrwB_TraG_TraD_VirD4"/>
    <property type="match status" value="1"/>
</dbReference>
<keyword evidence="5" id="KW-0472">Membrane</keyword>
<dbReference type="GO" id="GO:0003677">
    <property type="term" value="F:DNA binding"/>
    <property type="evidence" value="ECO:0007669"/>
    <property type="project" value="InterPro"/>
</dbReference>
<keyword evidence="5" id="KW-1133">Transmembrane helix</keyword>
<feature type="domain" description="FtsK" evidence="7">
    <location>
        <begin position="702"/>
        <end position="890"/>
    </location>
</feature>
<dbReference type="Pfam" id="PF16697">
    <property type="entry name" value="Yop-YscD_cpl"/>
    <property type="match status" value="1"/>
</dbReference>
<keyword evidence="2 4" id="KW-0547">Nucleotide-binding</keyword>
<dbReference type="SUPFAM" id="SSF52540">
    <property type="entry name" value="P-loop containing nucleoside triphosphate hydrolases"/>
    <property type="match status" value="2"/>
</dbReference>
<dbReference type="Gene3D" id="2.60.200.20">
    <property type="match status" value="1"/>
</dbReference>
<evidence type="ECO:0000256" key="5">
    <source>
        <dbReference type="SAM" id="Phobius"/>
    </source>
</evidence>
<protein>
    <recommendedName>
        <fullName evidence="10">Cell division protein FtsK</fullName>
    </recommendedName>
</protein>
<evidence type="ECO:0000256" key="2">
    <source>
        <dbReference type="ARBA" id="ARBA00022741"/>
    </source>
</evidence>
<dbReference type="PANTHER" id="PTHR22683:SF1">
    <property type="entry name" value="TYPE VII SECRETION SYSTEM PROTEIN ESSC"/>
    <property type="match status" value="1"/>
</dbReference>
<dbReference type="InterPro" id="IPR003593">
    <property type="entry name" value="AAA+_ATPase"/>
</dbReference>
<gene>
    <name evidence="8" type="ORF">C3B61_09465</name>
</gene>
<dbReference type="Gene3D" id="3.40.50.300">
    <property type="entry name" value="P-loop containing nucleotide triphosphate hydrolases"/>
    <property type="match status" value="4"/>
</dbReference>
<keyword evidence="3 4" id="KW-0067">ATP-binding</keyword>
<organism evidence="8 9">
    <name type="scientific">Cryobacterium zongtaii</name>
    <dbReference type="NCBI Taxonomy" id="1259217"/>
    <lineage>
        <taxon>Bacteria</taxon>
        <taxon>Bacillati</taxon>
        <taxon>Actinomycetota</taxon>
        <taxon>Actinomycetes</taxon>
        <taxon>Micrococcales</taxon>
        <taxon>Microbacteriaceae</taxon>
        <taxon>Cryobacterium</taxon>
    </lineage>
</organism>
<keyword evidence="9" id="KW-1185">Reference proteome</keyword>
<keyword evidence="5" id="KW-0812">Transmembrane</keyword>
<feature type="domain" description="FHA" evidence="6">
    <location>
        <begin position="142"/>
        <end position="190"/>
    </location>
</feature>
<evidence type="ECO:0000313" key="8">
    <source>
        <dbReference type="EMBL" id="POH65983.1"/>
    </source>
</evidence>
<evidence type="ECO:0008006" key="10">
    <source>
        <dbReference type="Google" id="ProtNLM"/>
    </source>
</evidence>
<accession>A0A2S3ZG18</accession>
<dbReference type="PANTHER" id="PTHR22683">
    <property type="entry name" value="SPORULATION PROTEIN RELATED"/>
    <property type="match status" value="1"/>
</dbReference>